<dbReference type="Pfam" id="PF13561">
    <property type="entry name" value="adh_short_C2"/>
    <property type="match status" value="1"/>
</dbReference>
<dbReference type="PRINTS" id="PR00080">
    <property type="entry name" value="SDRFAMILY"/>
</dbReference>
<dbReference type="PANTHER" id="PTHR42879:SF2">
    <property type="entry name" value="3-OXOACYL-[ACYL-CARRIER-PROTEIN] REDUCTASE FABG"/>
    <property type="match status" value="1"/>
</dbReference>
<dbReference type="PANTHER" id="PTHR42879">
    <property type="entry name" value="3-OXOACYL-(ACYL-CARRIER-PROTEIN) REDUCTASE"/>
    <property type="match status" value="1"/>
</dbReference>
<sequence>MKCALITGGSRGIGRAICLKMAALGYYVLINYKSNTAEAEETLRLIKDNNGDGELLPFDVSAKEQVQQVLGLWIEANEAKPIEVLVNNAGIRDDSLLAWMTDEQWDNVISTNLDSFFYTTRLVLNSMMMNRFGRIINVVSLSGIKGLPGQTNYSAAKAGLIGATKALAQEVGRQGITVNALAPGFIKTDMTEGLDEKELRNQIPVRRFGLPEEVAHAAAFLASAESGYITGQVLSINGGLYS</sequence>
<name>A0ABY7T8X2_9SPHI</name>
<dbReference type="InterPro" id="IPR002347">
    <property type="entry name" value="SDR_fam"/>
</dbReference>
<dbReference type="EMBL" id="CP117167">
    <property type="protein sequence ID" value="WCT12188.1"/>
    <property type="molecule type" value="Genomic_DNA"/>
</dbReference>
<accession>A0ABY7T8X2</accession>
<dbReference type="GO" id="GO:0004316">
    <property type="term" value="F:3-oxoacyl-[acyl-carrier-protein] reductase (NADPH) activity"/>
    <property type="evidence" value="ECO:0007669"/>
    <property type="project" value="UniProtKB-EC"/>
</dbReference>
<dbReference type="InterPro" id="IPR036291">
    <property type="entry name" value="NAD(P)-bd_dom_sf"/>
</dbReference>
<protein>
    <submittedName>
        <fullName evidence="2">3-oxoacyl-ACP reductase FabG</fullName>
        <ecNumber evidence="2">1.1.1.100</ecNumber>
    </submittedName>
</protein>
<evidence type="ECO:0000313" key="3">
    <source>
        <dbReference type="Proteomes" id="UP001216139"/>
    </source>
</evidence>
<keyword evidence="3" id="KW-1185">Reference proteome</keyword>
<dbReference type="EC" id="1.1.1.100" evidence="2"/>
<dbReference type="Gene3D" id="3.40.50.720">
    <property type="entry name" value="NAD(P)-binding Rossmann-like Domain"/>
    <property type="match status" value="1"/>
</dbReference>
<dbReference type="InterPro" id="IPR050259">
    <property type="entry name" value="SDR"/>
</dbReference>
<gene>
    <name evidence="2" type="primary">fabG</name>
    <name evidence="2" type="ORF">PQO05_26030</name>
</gene>
<dbReference type="RefSeq" id="WP_273630435.1">
    <property type="nucleotide sequence ID" value="NZ_CP117167.1"/>
</dbReference>
<dbReference type="PRINTS" id="PR00081">
    <property type="entry name" value="GDHRDH"/>
</dbReference>
<reference evidence="2 3" key="1">
    <citation type="submission" date="2023-02" db="EMBL/GenBank/DDBJ databases">
        <title>Genome sequence of Mucilaginibacter jinjuensis strain KACC 16571.</title>
        <authorList>
            <person name="Kim S."/>
            <person name="Heo J."/>
            <person name="Kwon S.-W."/>
        </authorList>
    </citation>
    <scope>NUCLEOTIDE SEQUENCE [LARGE SCALE GENOMIC DNA]</scope>
    <source>
        <strain evidence="2 3">KACC 16571</strain>
    </source>
</reference>
<evidence type="ECO:0000256" key="1">
    <source>
        <dbReference type="ARBA" id="ARBA00006484"/>
    </source>
</evidence>
<dbReference type="Proteomes" id="UP001216139">
    <property type="component" value="Chromosome"/>
</dbReference>
<dbReference type="SUPFAM" id="SSF51735">
    <property type="entry name" value="NAD(P)-binding Rossmann-fold domains"/>
    <property type="match status" value="1"/>
</dbReference>
<proteinExistence type="inferred from homology"/>
<dbReference type="NCBIfam" id="NF004200">
    <property type="entry name" value="PRK05653.1-5"/>
    <property type="match status" value="1"/>
</dbReference>
<evidence type="ECO:0000313" key="2">
    <source>
        <dbReference type="EMBL" id="WCT12188.1"/>
    </source>
</evidence>
<dbReference type="NCBIfam" id="NF009466">
    <property type="entry name" value="PRK12826.1-2"/>
    <property type="match status" value="1"/>
</dbReference>
<organism evidence="2 3">
    <name type="scientific">Mucilaginibacter jinjuensis</name>
    <dbReference type="NCBI Taxonomy" id="1176721"/>
    <lineage>
        <taxon>Bacteria</taxon>
        <taxon>Pseudomonadati</taxon>
        <taxon>Bacteroidota</taxon>
        <taxon>Sphingobacteriia</taxon>
        <taxon>Sphingobacteriales</taxon>
        <taxon>Sphingobacteriaceae</taxon>
        <taxon>Mucilaginibacter</taxon>
    </lineage>
</organism>
<comment type="similarity">
    <text evidence="1">Belongs to the short-chain dehydrogenases/reductases (SDR) family.</text>
</comment>
<keyword evidence="2" id="KW-0560">Oxidoreductase</keyword>